<organism evidence="2 3">
    <name type="scientific">Deinococcus proteolyticus (strain ATCC 35074 / DSM 20540 / JCM 6276 / NBRC 101906 / NCIMB 13154 / VKM Ac-1939 / CCM 2703 / MRP)</name>
    <dbReference type="NCBI Taxonomy" id="693977"/>
    <lineage>
        <taxon>Bacteria</taxon>
        <taxon>Thermotogati</taxon>
        <taxon>Deinococcota</taxon>
        <taxon>Deinococci</taxon>
        <taxon>Deinococcales</taxon>
        <taxon>Deinococcaceae</taxon>
        <taxon>Deinococcus</taxon>
    </lineage>
</organism>
<dbReference type="Pfam" id="PF00144">
    <property type="entry name" value="Beta-lactamase"/>
    <property type="match status" value="1"/>
</dbReference>
<dbReference type="InterPro" id="IPR012338">
    <property type="entry name" value="Beta-lactam/transpept-like"/>
</dbReference>
<dbReference type="AlphaFoldDB" id="F0RPM6"/>
<dbReference type="OrthoDB" id="3171327at2"/>
<dbReference type="HOGENOM" id="CLU_854493_0_0_0"/>
<evidence type="ECO:0000259" key="1">
    <source>
        <dbReference type="Pfam" id="PF00144"/>
    </source>
</evidence>
<reference evidence="2 3" key="1">
    <citation type="submission" date="2011-02" db="EMBL/GenBank/DDBJ databases">
        <title>The complete sequence of plasmid1 of Deinococcus proteolyticus DSM 20540.</title>
        <authorList>
            <consortium name="US DOE Joint Genome Institute (JGI-PGF)"/>
            <person name="Lucas S."/>
            <person name="Copeland A."/>
            <person name="Lapidus A."/>
            <person name="Bruce D."/>
            <person name="Goodwin L."/>
            <person name="Pitluck S."/>
            <person name="Kyrpides N."/>
            <person name="Mavromatis K."/>
            <person name="Pagani I."/>
            <person name="Ivanova N."/>
            <person name="Ovchinnikova G."/>
            <person name="Zeytun A."/>
            <person name="Detter J.C."/>
            <person name="Han C."/>
            <person name="Land M."/>
            <person name="Hauser L."/>
            <person name="Markowitz V."/>
            <person name="Cheng J.-F."/>
            <person name="Hugenholtz P."/>
            <person name="Woyke T."/>
            <person name="Wu D."/>
            <person name="Pukall R."/>
            <person name="Steenblock K."/>
            <person name="Brambilla E."/>
            <person name="Klenk H.-P."/>
            <person name="Eisen J.A."/>
        </authorList>
    </citation>
    <scope>NUCLEOTIDE SEQUENCE [LARGE SCALE GENOMIC DNA]</scope>
    <source>
        <strain evidence="3">ATCC 35074 / DSM 20540 / JCM 6276 / NBRC 101906 / NCIMB 13154 / VKM Ac-1939 / CCM 2703 / MRP</strain>
        <plasmid evidence="3">Plasmid pDEIPR01</plasmid>
    </source>
</reference>
<protein>
    <submittedName>
        <fullName evidence="2">Beta-lactamase</fullName>
    </submittedName>
</protein>
<evidence type="ECO:0000313" key="3">
    <source>
        <dbReference type="Proteomes" id="UP000007718"/>
    </source>
</evidence>
<feature type="domain" description="Beta-lactamase-related" evidence="1">
    <location>
        <begin position="27"/>
        <end position="309"/>
    </location>
</feature>
<name>F0RPM6_DEIPM</name>
<dbReference type="EMBL" id="CP002537">
    <property type="protein sequence ID" value="ADY27332.1"/>
    <property type="molecule type" value="Genomic_DNA"/>
</dbReference>
<dbReference type="Gene3D" id="3.40.710.10">
    <property type="entry name" value="DD-peptidase/beta-lactamase superfamily"/>
    <property type="match status" value="1"/>
</dbReference>
<dbReference type="Proteomes" id="UP000007718">
    <property type="component" value="Plasmid pDEIPR01"/>
</dbReference>
<dbReference type="InterPro" id="IPR050789">
    <property type="entry name" value="Diverse_Enzym_Activities"/>
</dbReference>
<dbReference type="RefSeq" id="WP_013623064.1">
    <property type="nucleotide sequence ID" value="NC_015169.1"/>
</dbReference>
<keyword evidence="2" id="KW-0614">Plasmid</keyword>
<sequence>MFRRSSLSFLARQAADLSGASPAALERALRPLAQAPGGLGLGLQAGGHILTGGVGGLDPAAPHEIASVTKPFTAAVLGQLAAAGQLDAQAPLADLGGPFAGLPASVTPYALATHTAGLPAHPLRAGLTVLLDPYAPYSLSEGAALASARRWAAAGQAGRFGYSNLGAGVLALALAAAGGAPFPSLLARTVTGPLGLESTGFPAAPPPRATDFGTLAGAGGLWATAGDLLRFGGAHLNGQLAPAWTLTVTPRGRPTGTDEIAPGWFVTGGVWWHDGVARQSRAGLAFCPDSGRVAALLVGGPPGRFSRGAVRQALLALLGFPTHSR</sequence>
<dbReference type="KEGG" id="dpt:Deipr_2204"/>
<keyword evidence="3" id="KW-1185">Reference proteome</keyword>
<dbReference type="SUPFAM" id="SSF56601">
    <property type="entry name" value="beta-lactamase/transpeptidase-like"/>
    <property type="match status" value="1"/>
</dbReference>
<dbReference type="InterPro" id="IPR001466">
    <property type="entry name" value="Beta-lactam-related"/>
</dbReference>
<dbReference type="PANTHER" id="PTHR43283:SF3">
    <property type="entry name" value="BETA-LACTAMASE FAMILY PROTEIN (AFU_ORTHOLOGUE AFUA_5G07500)"/>
    <property type="match status" value="1"/>
</dbReference>
<proteinExistence type="predicted"/>
<accession>F0RPM6</accession>
<geneLocation type="plasmid" evidence="2 3">
    <name>pDEIPR01</name>
</geneLocation>
<dbReference type="PANTHER" id="PTHR43283">
    <property type="entry name" value="BETA-LACTAMASE-RELATED"/>
    <property type="match status" value="1"/>
</dbReference>
<evidence type="ECO:0000313" key="2">
    <source>
        <dbReference type="EMBL" id="ADY27332.1"/>
    </source>
</evidence>
<dbReference type="MEROPS" id="S12.006"/>
<gene>
    <name evidence="2" type="ordered locus">Deipr_2204</name>
</gene>